<reference evidence="1 2" key="1">
    <citation type="submission" date="2021-06" db="EMBL/GenBank/DDBJ databases">
        <title>Caerostris darwini draft genome.</title>
        <authorList>
            <person name="Kono N."/>
            <person name="Arakawa K."/>
        </authorList>
    </citation>
    <scope>NUCLEOTIDE SEQUENCE [LARGE SCALE GENOMIC DNA]</scope>
</reference>
<accession>A0AAV4NH76</accession>
<name>A0AAV4NH76_9ARAC</name>
<dbReference type="EMBL" id="BPLQ01001699">
    <property type="protein sequence ID" value="GIX84100.1"/>
    <property type="molecule type" value="Genomic_DNA"/>
</dbReference>
<evidence type="ECO:0000313" key="1">
    <source>
        <dbReference type="EMBL" id="GIX84100.1"/>
    </source>
</evidence>
<dbReference type="Proteomes" id="UP001054837">
    <property type="component" value="Unassembled WGS sequence"/>
</dbReference>
<organism evidence="1 2">
    <name type="scientific">Caerostris darwini</name>
    <dbReference type="NCBI Taxonomy" id="1538125"/>
    <lineage>
        <taxon>Eukaryota</taxon>
        <taxon>Metazoa</taxon>
        <taxon>Ecdysozoa</taxon>
        <taxon>Arthropoda</taxon>
        <taxon>Chelicerata</taxon>
        <taxon>Arachnida</taxon>
        <taxon>Araneae</taxon>
        <taxon>Araneomorphae</taxon>
        <taxon>Entelegynae</taxon>
        <taxon>Araneoidea</taxon>
        <taxon>Araneidae</taxon>
        <taxon>Caerostris</taxon>
    </lineage>
</organism>
<proteinExistence type="predicted"/>
<gene>
    <name evidence="1" type="ORF">CDAR_280201</name>
</gene>
<keyword evidence="2" id="KW-1185">Reference proteome</keyword>
<dbReference type="AlphaFoldDB" id="A0AAV4NH76"/>
<comment type="caution">
    <text evidence="1">The sequence shown here is derived from an EMBL/GenBank/DDBJ whole genome shotgun (WGS) entry which is preliminary data.</text>
</comment>
<evidence type="ECO:0000313" key="2">
    <source>
        <dbReference type="Proteomes" id="UP001054837"/>
    </source>
</evidence>
<sequence>MWRIYQSRGIPSYAYSSPRKKGSSSPSQLNPKASVNIESSTDVGAGSNPISGYQISHSNSSTMKEHRQLLLKRTFLTNSIQQHLSAWSATIPSFTSVLTGPYYQMRTDIFSAVRATLYRNSVVWNDRKATLVRGTEKPPSKFIDSAIAETTGNPASTGTFRTCDFIIII</sequence>
<protein>
    <submittedName>
        <fullName evidence="1">Uncharacterized protein</fullName>
    </submittedName>
</protein>